<dbReference type="PROSITE" id="PS50110">
    <property type="entry name" value="RESPONSE_REGULATORY"/>
    <property type="match status" value="1"/>
</dbReference>
<dbReference type="SMART" id="SM00382">
    <property type="entry name" value="AAA"/>
    <property type="match status" value="1"/>
</dbReference>
<evidence type="ECO:0000313" key="9">
    <source>
        <dbReference type="Proteomes" id="UP000011135"/>
    </source>
</evidence>
<keyword evidence="9" id="KW-1185">Reference proteome</keyword>
<dbReference type="PANTHER" id="PTHR32071">
    <property type="entry name" value="TRANSCRIPTIONAL REGULATORY PROTEIN"/>
    <property type="match status" value="1"/>
</dbReference>
<dbReference type="Gene3D" id="3.40.50.2300">
    <property type="match status" value="1"/>
</dbReference>
<dbReference type="EMBL" id="AMZN01000022">
    <property type="protein sequence ID" value="ELR72445.1"/>
    <property type="molecule type" value="Genomic_DNA"/>
</dbReference>
<dbReference type="GO" id="GO:0000160">
    <property type="term" value="P:phosphorelay signal transduction system"/>
    <property type="evidence" value="ECO:0007669"/>
    <property type="project" value="InterPro"/>
</dbReference>
<dbReference type="InterPro" id="IPR002078">
    <property type="entry name" value="Sigma_54_int"/>
</dbReference>
<dbReference type="OrthoDB" id="9767722at2"/>
<sequence length="458" mass="51364">MKKVPAHILVIDDDPDVLHTARIVLKPHFSNITVESSPEQINYLLNHNHYDVILLDMNYTTGATSGKEGLFWLKNVINKNPGQQVIMMTAYGDIKLAVEAMKIGAADFVVKPWENEKLQATVYAAYNHHQSRQEVELLKSKNSGLTQLLGGEEAEIIGRSEAMRKIFVTIDKVAGTEANILILGDNGTGKEMVARALHNKSPRNDKVFIKVDLGSISENLFESELFGHKKGAFTDAREDRTGRFELADQGTLFLDEIGNLSLPMQAKLLTAIQHKEIVRVGGNESIPVDCRIIAATNSNLNQLVAAGKFREDLLYRINTVEVHLPRLSEREEDIPLLAEHFLQVYSQKYRKNNLTISKKALDFLSSFSWPGNIRELQHAIERAVIMADDSILQPTDFLLNEKVQTSGPPDSVNMDEVEKMTIEKAIVKNKGNISKAAKELGLGRTTIYRKMDKYGIRY</sequence>
<dbReference type="InterPro" id="IPR027417">
    <property type="entry name" value="P-loop_NTPase"/>
</dbReference>
<keyword evidence="5" id="KW-0597">Phosphoprotein</keyword>
<dbReference type="PROSITE" id="PS00688">
    <property type="entry name" value="SIGMA54_INTERACT_3"/>
    <property type="match status" value="1"/>
</dbReference>
<dbReference type="CDD" id="cd00009">
    <property type="entry name" value="AAA"/>
    <property type="match status" value="1"/>
</dbReference>
<protein>
    <submittedName>
        <fullName evidence="8">Two-component system response regulator</fullName>
    </submittedName>
</protein>
<dbReference type="Pfam" id="PF00072">
    <property type="entry name" value="Response_reg"/>
    <property type="match status" value="1"/>
</dbReference>
<dbReference type="SUPFAM" id="SSF46689">
    <property type="entry name" value="Homeodomain-like"/>
    <property type="match status" value="1"/>
</dbReference>
<dbReference type="STRING" id="1237149.C900_01528"/>
<evidence type="ECO:0000256" key="2">
    <source>
        <dbReference type="ARBA" id="ARBA00022840"/>
    </source>
</evidence>
<dbReference type="AlphaFoldDB" id="L8JUI6"/>
<reference evidence="8 9" key="1">
    <citation type="submission" date="2012-12" db="EMBL/GenBank/DDBJ databases">
        <title>Genome assembly of Fulvivirga imtechensis AK7.</title>
        <authorList>
            <person name="Nupur N."/>
            <person name="Khatri I."/>
            <person name="Kumar R."/>
            <person name="Subramanian S."/>
            <person name="Pinnaka A."/>
        </authorList>
    </citation>
    <scope>NUCLEOTIDE SEQUENCE [LARGE SCALE GENOMIC DNA]</scope>
    <source>
        <strain evidence="8 9">AK7</strain>
    </source>
</reference>
<keyword evidence="2" id="KW-0067">ATP-binding</keyword>
<dbReference type="InterPro" id="IPR002197">
    <property type="entry name" value="HTH_Fis"/>
</dbReference>
<dbReference type="Proteomes" id="UP000011135">
    <property type="component" value="Unassembled WGS sequence"/>
</dbReference>
<organism evidence="8 9">
    <name type="scientific">Fulvivirga imtechensis AK7</name>
    <dbReference type="NCBI Taxonomy" id="1237149"/>
    <lineage>
        <taxon>Bacteria</taxon>
        <taxon>Pseudomonadati</taxon>
        <taxon>Bacteroidota</taxon>
        <taxon>Cytophagia</taxon>
        <taxon>Cytophagales</taxon>
        <taxon>Fulvivirgaceae</taxon>
        <taxon>Fulvivirga</taxon>
    </lineage>
</organism>
<dbReference type="Gene3D" id="3.40.50.300">
    <property type="entry name" value="P-loop containing nucleotide triphosphate hydrolases"/>
    <property type="match status" value="1"/>
</dbReference>
<dbReference type="InterPro" id="IPR058031">
    <property type="entry name" value="AAA_lid_NorR"/>
</dbReference>
<evidence type="ECO:0000259" key="6">
    <source>
        <dbReference type="PROSITE" id="PS50045"/>
    </source>
</evidence>
<dbReference type="eggNOG" id="COG2204">
    <property type="taxonomic scope" value="Bacteria"/>
</dbReference>
<dbReference type="PRINTS" id="PR01590">
    <property type="entry name" value="HTHFIS"/>
</dbReference>
<dbReference type="GO" id="GO:0006355">
    <property type="term" value="P:regulation of DNA-templated transcription"/>
    <property type="evidence" value="ECO:0007669"/>
    <property type="project" value="InterPro"/>
</dbReference>
<evidence type="ECO:0000259" key="7">
    <source>
        <dbReference type="PROSITE" id="PS50110"/>
    </source>
</evidence>
<dbReference type="Pfam" id="PF25601">
    <property type="entry name" value="AAA_lid_14"/>
    <property type="match status" value="1"/>
</dbReference>
<dbReference type="SUPFAM" id="SSF52172">
    <property type="entry name" value="CheY-like"/>
    <property type="match status" value="1"/>
</dbReference>
<dbReference type="PANTHER" id="PTHR32071:SF113">
    <property type="entry name" value="ALGINATE BIOSYNTHESIS TRANSCRIPTIONAL REGULATORY PROTEIN ALGB"/>
    <property type="match status" value="1"/>
</dbReference>
<dbReference type="SUPFAM" id="SSF52540">
    <property type="entry name" value="P-loop containing nucleoside triphosphate hydrolases"/>
    <property type="match status" value="1"/>
</dbReference>
<gene>
    <name evidence="8" type="ORF">C900_01528</name>
</gene>
<evidence type="ECO:0000256" key="1">
    <source>
        <dbReference type="ARBA" id="ARBA00022741"/>
    </source>
</evidence>
<evidence type="ECO:0000256" key="5">
    <source>
        <dbReference type="PROSITE-ProRule" id="PRU00169"/>
    </source>
</evidence>
<dbReference type="PATRIC" id="fig|1237149.3.peg.1482"/>
<evidence type="ECO:0000313" key="8">
    <source>
        <dbReference type="EMBL" id="ELR72445.1"/>
    </source>
</evidence>
<dbReference type="FunFam" id="3.40.50.300:FF:000006">
    <property type="entry name" value="DNA-binding transcriptional regulator NtrC"/>
    <property type="match status" value="1"/>
</dbReference>
<dbReference type="Pfam" id="PF02954">
    <property type="entry name" value="HTH_8"/>
    <property type="match status" value="1"/>
</dbReference>
<dbReference type="Pfam" id="PF00158">
    <property type="entry name" value="Sigma54_activat"/>
    <property type="match status" value="1"/>
</dbReference>
<dbReference type="SMART" id="SM00448">
    <property type="entry name" value="REC"/>
    <property type="match status" value="1"/>
</dbReference>
<dbReference type="InterPro" id="IPR003593">
    <property type="entry name" value="AAA+_ATPase"/>
</dbReference>
<accession>L8JUI6</accession>
<dbReference type="Gene3D" id="1.10.8.60">
    <property type="match status" value="1"/>
</dbReference>
<keyword evidence="4" id="KW-0804">Transcription</keyword>
<dbReference type="RefSeq" id="WP_009578961.1">
    <property type="nucleotide sequence ID" value="NZ_AMZN01000022.1"/>
</dbReference>
<comment type="caution">
    <text evidence="8">The sequence shown here is derived from an EMBL/GenBank/DDBJ whole genome shotgun (WGS) entry which is preliminary data.</text>
</comment>
<dbReference type="InterPro" id="IPR025944">
    <property type="entry name" value="Sigma_54_int_dom_CS"/>
</dbReference>
<feature type="domain" description="Sigma-54 factor interaction" evidence="6">
    <location>
        <begin position="156"/>
        <end position="385"/>
    </location>
</feature>
<feature type="modified residue" description="4-aspartylphosphate" evidence="5">
    <location>
        <position position="56"/>
    </location>
</feature>
<feature type="domain" description="Response regulatory" evidence="7">
    <location>
        <begin position="7"/>
        <end position="126"/>
    </location>
</feature>
<dbReference type="GO" id="GO:0005524">
    <property type="term" value="F:ATP binding"/>
    <property type="evidence" value="ECO:0007669"/>
    <property type="project" value="UniProtKB-KW"/>
</dbReference>
<dbReference type="InterPro" id="IPR009057">
    <property type="entry name" value="Homeodomain-like_sf"/>
</dbReference>
<keyword evidence="3" id="KW-0805">Transcription regulation</keyword>
<evidence type="ECO:0000256" key="4">
    <source>
        <dbReference type="ARBA" id="ARBA00023163"/>
    </source>
</evidence>
<dbReference type="InterPro" id="IPR011006">
    <property type="entry name" value="CheY-like_superfamily"/>
</dbReference>
<dbReference type="PROSITE" id="PS50045">
    <property type="entry name" value="SIGMA54_INTERACT_4"/>
    <property type="match status" value="1"/>
</dbReference>
<dbReference type="GO" id="GO:0043565">
    <property type="term" value="F:sequence-specific DNA binding"/>
    <property type="evidence" value="ECO:0007669"/>
    <property type="project" value="InterPro"/>
</dbReference>
<evidence type="ECO:0000256" key="3">
    <source>
        <dbReference type="ARBA" id="ARBA00023015"/>
    </source>
</evidence>
<keyword evidence="1" id="KW-0547">Nucleotide-binding</keyword>
<proteinExistence type="predicted"/>
<dbReference type="Gene3D" id="1.10.10.60">
    <property type="entry name" value="Homeodomain-like"/>
    <property type="match status" value="1"/>
</dbReference>
<name>L8JUI6_9BACT</name>
<dbReference type="InterPro" id="IPR001789">
    <property type="entry name" value="Sig_transdc_resp-reg_receiver"/>
</dbReference>